<feature type="region of interest" description="Disordered" evidence="2">
    <location>
        <begin position="8"/>
        <end position="37"/>
    </location>
</feature>
<feature type="coiled-coil region" evidence="1">
    <location>
        <begin position="145"/>
        <end position="172"/>
    </location>
</feature>
<dbReference type="AlphaFoldDB" id="A0A835T5N3"/>
<comment type="caution">
    <text evidence="3">The sequence shown here is derived from an EMBL/GenBank/DDBJ whole genome shotgun (WGS) entry which is preliminary data.</text>
</comment>
<feature type="compositionally biased region" description="Basic and acidic residues" evidence="2">
    <location>
        <begin position="173"/>
        <end position="183"/>
    </location>
</feature>
<feature type="compositionally biased region" description="Gly residues" evidence="2">
    <location>
        <begin position="511"/>
        <end position="520"/>
    </location>
</feature>
<feature type="compositionally biased region" description="Gly residues" evidence="2">
    <location>
        <begin position="11"/>
        <end position="34"/>
    </location>
</feature>
<gene>
    <name evidence="3" type="ORF">HYH02_011500</name>
</gene>
<name>A0A835T5N3_9CHLO</name>
<evidence type="ECO:0000256" key="2">
    <source>
        <dbReference type="SAM" id="MobiDB-lite"/>
    </source>
</evidence>
<reference evidence="3" key="1">
    <citation type="journal article" date="2020" name="bioRxiv">
        <title>Comparative genomics of Chlamydomonas.</title>
        <authorList>
            <person name="Craig R.J."/>
            <person name="Hasan A.R."/>
            <person name="Ness R.W."/>
            <person name="Keightley P.D."/>
        </authorList>
    </citation>
    <scope>NUCLEOTIDE SEQUENCE</scope>
    <source>
        <strain evidence="3">CCAP 11/173</strain>
    </source>
</reference>
<organism evidence="3 4">
    <name type="scientific">Chlamydomonas schloesseri</name>
    <dbReference type="NCBI Taxonomy" id="2026947"/>
    <lineage>
        <taxon>Eukaryota</taxon>
        <taxon>Viridiplantae</taxon>
        <taxon>Chlorophyta</taxon>
        <taxon>core chlorophytes</taxon>
        <taxon>Chlorophyceae</taxon>
        <taxon>CS clade</taxon>
        <taxon>Chlamydomonadales</taxon>
        <taxon>Chlamydomonadaceae</taxon>
        <taxon>Chlamydomonas</taxon>
    </lineage>
</organism>
<feature type="compositionally biased region" description="Gly residues" evidence="2">
    <location>
        <begin position="195"/>
        <end position="204"/>
    </location>
</feature>
<feature type="region of interest" description="Disordered" evidence="2">
    <location>
        <begin position="436"/>
        <end position="475"/>
    </location>
</feature>
<feature type="region of interest" description="Disordered" evidence="2">
    <location>
        <begin position="503"/>
        <end position="523"/>
    </location>
</feature>
<evidence type="ECO:0000256" key="1">
    <source>
        <dbReference type="SAM" id="Coils"/>
    </source>
</evidence>
<keyword evidence="4" id="KW-1185">Reference proteome</keyword>
<dbReference type="EMBL" id="JAEHOD010000049">
    <property type="protein sequence ID" value="KAG2436563.1"/>
    <property type="molecule type" value="Genomic_DNA"/>
</dbReference>
<dbReference type="Proteomes" id="UP000613740">
    <property type="component" value="Unassembled WGS sequence"/>
</dbReference>
<keyword evidence="1" id="KW-0175">Coiled coil</keyword>
<accession>A0A835T5N3</accession>
<feature type="region of interest" description="Disordered" evidence="2">
    <location>
        <begin position="173"/>
        <end position="230"/>
    </location>
</feature>
<dbReference type="OrthoDB" id="540870at2759"/>
<protein>
    <submittedName>
        <fullName evidence="3">Uncharacterized protein</fullName>
    </submittedName>
</protein>
<evidence type="ECO:0000313" key="4">
    <source>
        <dbReference type="Proteomes" id="UP000613740"/>
    </source>
</evidence>
<proteinExistence type="predicted"/>
<sequence>MTSLLQAITPGRGGGGLTGHHAGAGTGSGVGGLGSATEPASLRTAKMAAEAEDFARRMSEFERGLATFQRATVDFLEGLLPMMSAPLPRVWDQLPDGGLAEPVRARLSHGYPSELLGAGDCDANGLRAAALELERRLVVGVGRPLAQWREALATARQRLPEVERLRRDLDREQGGLDRTYTKAERRHRRQEGLPEAGGGGGGVSGLLYRCTHPRATSPAPLPRAGAAAGPRQVAASDAAIGGGGGAGGGAGATAAGEEAAALATAGGGAPRPFREEFRVEDRNMKTVYRARRKEAVLHSFLEQEGLLNEQLGGLCRDASWLKSYMVAALVAAKETMQSGTYYLGSTKQPVPGHPSPSPATGGLLGAVTSAVTGTGSARVPGGPVGNNAALIRQMPKYLLDRPTRAVALERLRGRLGREGLHAHRAVASPLELHARGDVSGREHVPPVRRGAADRPLGAHTEALTPTGTGGGTGGGLGPAAAVGGAAGGTAGAAEMAEMAASPAGPTTAAASGGGGGGGGMSVVEHEVVPGAAGVGGGGGVKGITGSATAGPATPAKLAMVGDTILPAGVGVV</sequence>
<feature type="compositionally biased region" description="Basic and acidic residues" evidence="2">
    <location>
        <begin position="436"/>
        <end position="445"/>
    </location>
</feature>
<evidence type="ECO:0000313" key="3">
    <source>
        <dbReference type="EMBL" id="KAG2436563.1"/>
    </source>
</evidence>